<sequence length="200" mass="23805">MEYFDVNKYKDWEIDPDYYPITGAKFFKKGAERVSIHFSNENIIEVKSNYQSPIKTKNIYYSSNKLLWSSKKTFYNCIIGIVIEYNEIGKAIKKTNYDKEYTFTIDELCDFIQDEYNVNIRRISDGYIKWDVKKIYEPILKKSCYRVDFYTPKPQVGEIYARKEIYIDSKTGKVLYEEDSFLFLEGGDLLPKSKTDFPKK</sequence>
<evidence type="ECO:0000313" key="2">
    <source>
        <dbReference type="Proteomes" id="UP001311730"/>
    </source>
</evidence>
<comment type="caution">
    <text evidence="1">The sequence shown here is derived from an EMBL/GenBank/DDBJ whole genome shotgun (WGS) entry which is preliminary data.</text>
</comment>
<dbReference type="EMBL" id="JAYKBW010000018">
    <property type="protein sequence ID" value="MEB3076261.1"/>
    <property type="molecule type" value="Genomic_DNA"/>
</dbReference>
<keyword evidence="2" id="KW-1185">Reference proteome</keyword>
<proteinExistence type="predicted"/>
<organism evidence="1 2">
    <name type="scientific">Capnocytophaga gingivalis</name>
    <dbReference type="NCBI Taxonomy" id="1017"/>
    <lineage>
        <taxon>Bacteria</taxon>
        <taxon>Pseudomonadati</taxon>
        <taxon>Bacteroidota</taxon>
        <taxon>Flavobacteriia</taxon>
        <taxon>Flavobacteriales</taxon>
        <taxon>Flavobacteriaceae</taxon>
        <taxon>Capnocytophaga</taxon>
    </lineage>
</organism>
<dbReference type="Proteomes" id="UP001311730">
    <property type="component" value="Unassembled WGS sequence"/>
</dbReference>
<reference evidence="1 2" key="1">
    <citation type="submission" date="2023-12" db="EMBL/GenBank/DDBJ databases">
        <title>Genomic sequences of Capnocytophaga and Parvimonas strains.</title>
        <authorList>
            <person name="Watt R.M."/>
            <person name="Wang M."/>
            <person name="Yang T."/>
            <person name="Tong W.M."/>
        </authorList>
    </citation>
    <scope>NUCLEOTIDE SEQUENCE [LARGE SCALE GENOMIC DNA]</scope>
    <source>
        <strain evidence="1 2">CCUG 13096</strain>
    </source>
</reference>
<gene>
    <name evidence="1" type="ORF">VJJ08_13285</name>
</gene>
<name>A0ABU5ZBB2_9FLAO</name>
<accession>A0ABU5ZBB2</accession>
<evidence type="ECO:0000313" key="1">
    <source>
        <dbReference type="EMBL" id="MEB3076261.1"/>
    </source>
</evidence>
<protein>
    <submittedName>
        <fullName evidence="1">Uncharacterized protein</fullName>
    </submittedName>
</protein>